<evidence type="ECO:0000313" key="1">
    <source>
        <dbReference type="EMBL" id="RYC10161.1"/>
    </source>
</evidence>
<evidence type="ECO:0000313" key="2">
    <source>
        <dbReference type="Proteomes" id="UP000291088"/>
    </source>
</evidence>
<protein>
    <submittedName>
        <fullName evidence="1">Uncharacterized protein</fullName>
    </submittedName>
</protein>
<gene>
    <name evidence="1" type="ORF">EUU22_19030</name>
</gene>
<organism evidence="1 2">
    <name type="scientific">Ciceribacter ferrooxidans</name>
    <dbReference type="NCBI Taxonomy" id="2509717"/>
    <lineage>
        <taxon>Bacteria</taxon>
        <taxon>Pseudomonadati</taxon>
        <taxon>Pseudomonadota</taxon>
        <taxon>Alphaproteobacteria</taxon>
        <taxon>Hyphomicrobiales</taxon>
        <taxon>Rhizobiaceae</taxon>
        <taxon>Ciceribacter</taxon>
    </lineage>
</organism>
<dbReference type="EMBL" id="SDVB01000253">
    <property type="protein sequence ID" value="RYC10161.1"/>
    <property type="molecule type" value="Genomic_DNA"/>
</dbReference>
<sequence length="257" mass="28328">MKTVTIEAFLTWAFTQELCKVGGGDGLTTVGASNWSLTRDVATLGTLIDRSPNIYGVVPGFVVDGDPHPDAVAAGEAVRGLARIGFEIPEGWAPFPDWPDEHGLVAREVRRVVDEVRVKGDRLSGRHLVALVTGAAILGHGPDWTADYPGHRMVMKNGQPAWFVMKKAKDAFGRVYEYEADGFNRVSQRPRKGAYRRFELKNMMRGTVLARLDWQLWQDALAVLADDLQGSLSHHAIAPFSADRQPWARVRKAVVSA</sequence>
<name>A0A4Q2SXI9_9HYPH</name>
<comment type="caution">
    <text evidence="1">The sequence shown here is derived from an EMBL/GenBank/DDBJ whole genome shotgun (WGS) entry which is preliminary data.</text>
</comment>
<dbReference type="RefSeq" id="WP_129333554.1">
    <property type="nucleotide sequence ID" value="NZ_SDVB01000253.1"/>
</dbReference>
<dbReference type="AlphaFoldDB" id="A0A4Q2SXI9"/>
<keyword evidence="2" id="KW-1185">Reference proteome</keyword>
<proteinExistence type="predicted"/>
<accession>A0A4Q2SXI9</accession>
<dbReference type="Proteomes" id="UP000291088">
    <property type="component" value="Unassembled WGS sequence"/>
</dbReference>
<dbReference type="OrthoDB" id="8264995at2"/>
<reference evidence="1 2" key="1">
    <citation type="submission" date="2019-01" db="EMBL/GenBank/DDBJ databases">
        <authorList>
            <person name="Deng T."/>
        </authorList>
    </citation>
    <scope>NUCLEOTIDE SEQUENCE [LARGE SCALE GENOMIC DNA]</scope>
    <source>
        <strain evidence="1 2">F8825</strain>
    </source>
</reference>